<dbReference type="Pfam" id="PF03147">
    <property type="entry name" value="FDX-ACB"/>
    <property type="match status" value="1"/>
</dbReference>
<keyword evidence="10 15" id="KW-0460">Magnesium</keyword>
<evidence type="ECO:0000256" key="1">
    <source>
        <dbReference type="ARBA" id="ARBA00004496"/>
    </source>
</evidence>
<evidence type="ECO:0000256" key="15">
    <source>
        <dbReference type="HAMAP-Rule" id="MF_00283"/>
    </source>
</evidence>
<dbReference type="InterPro" id="IPR045864">
    <property type="entry name" value="aa-tRNA-synth_II/BPL/LPL"/>
</dbReference>
<feature type="domain" description="FDX-ACB" evidence="18">
    <location>
        <begin position="701"/>
        <end position="794"/>
    </location>
</feature>
<dbReference type="STRING" id="1908264.BKK54_01200"/>
<dbReference type="InterPro" id="IPR005146">
    <property type="entry name" value="B3/B4_tRNA-bd"/>
</dbReference>
<dbReference type="SUPFAM" id="SSF50249">
    <property type="entry name" value="Nucleic acid-binding proteins"/>
    <property type="match status" value="1"/>
</dbReference>
<dbReference type="Gene3D" id="3.50.40.10">
    <property type="entry name" value="Phenylalanyl-trna Synthetase, Chain B, domain 3"/>
    <property type="match status" value="1"/>
</dbReference>
<keyword evidence="5 16" id="KW-0820">tRNA-binding</keyword>
<dbReference type="Pfam" id="PF17759">
    <property type="entry name" value="tRNA_synthFbeta"/>
    <property type="match status" value="1"/>
</dbReference>
<dbReference type="EMBL" id="MLHN01000002">
    <property type="protein sequence ID" value="OOF51981.1"/>
    <property type="molecule type" value="Genomic_DNA"/>
</dbReference>
<dbReference type="FunFam" id="3.30.70.380:FF:000001">
    <property type="entry name" value="Phenylalanine--tRNA ligase beta subunit"/>
    <property type="match status" value="1"/>
</dbReference>
<evidence type="ECO:0000256" key="2">
    <source>
        <dbReference type="ARBA" id="ARBA00008653"/>
    </source>
</evidence>
<dbReference type="AlphaFoldDB" id="A0A1V3J969"/>
<dbReference type="PROSITE" id="PS51447">
    <property type="entry name" value="FDX_ACB"/>
    <property type="match status" value="1"/>
</dbReference>
<evidence type="ECO:0000259" key="18">
    <source>
        <dbReference type="PROSITE" id="PS51447"/>
    </source>
</evidence>
<evidence type="ECO:0000256" key="9">
    <source>
        <dbReference type="ARBA" id="ARBA00022840"/>
    </source>
</evidence>
<dbReference type="Pfam" id="PF03484">
    <property type="entry name" value="B5"/>
    <property type="match status" value="1"/>
</dbReference>
<evidence type="ECO:0000259" key="17">
    <source>
        <dbReference type="PROSITE" id="PS50886"/>
    </source>
</evidence>
<dbReference type="InterPro" id="IPR045060">
    <property type="entry name" value="Phe-tRNA-ligase_IIc_bsu"/>
</dbReference>
<dbReference type="Gene3D" id="2.40.50.140">
    <property type="entry name" value="Nucleic acid-binding proteins"/>
    <property type="match status" value="1"/>
</dbReference>
<dbReference type="Pfam" id="PF03483">
    <property type="entry name" value="B3_4"/>
    <property type="match status" value="1"/>
</dbReference>
<name>A0A1V3J969_9PAST</name>
<keyword evidence="21" id="KW-1185">Reference proteome</keyword>
<dbReference type="InterPro" id="IPR004532">
    <property type="entry name" value="Phe-tRNA-ligase_IIc_bsu_bact"/>
</dbReference>
<evidence type="ECO:0000313" key="20">
    <source>
        <dbReference type="EMBL" id="OOF51981.1"/>
    </source>
</evidence>
<dbReference type="Proteomes" id="UP000188481">
    <property type="component" value="Unassembled WGS sequence"/>
</dbReference>
<evidence type="ECO:0000256" key="6">
    <source>
        <dbReference type="ARBA" id="ARBA00022598"/>
    </source>
</evidence>
<dbReference type="PROSITE" id="PS51483">
    <property type="entry name" value="B5"/>
    <property type="match status" value="1"/>
</dbReference>
<evidence type="ECO:0000259" key="19">
    <source>
        <dbReference type="PROSITE" id="PS51483"/>
    </source>
</evidence>
<sequence length="795" mass="87904">MKFSEQWVREWVNPSISTEQLCDQITMLGLEVDSVEKVAGDFTNVVIGEVVECAQHPDADKLRVTKVNVGSDRLLDIVCGAPNCRQGLKVACAIEGAVLPGDFKIKKTKLRGQPSEGMLCSFSELGIDVEAEGIIELPLDAPIGQNLRDYLNLEDQTIEISLTPNRADCLSIAGIAREIGVVNKLPVNQPHFEVVPATISEKVEIDVAEQEACPRYLLRVVKNVNVNASSPIWMQEKLRRCGIRSIDPIVDITNYILLELGQPMHAFDAAKVKQPVQVRFAKEGEELLLLDGSTAKLQSNTLLIADQNGPLAMAGIFGGQTSGVTSETKDVILEAAFFAPLAIAGRARQYGLHTDASHRFERGVDFELARQAMERATALLLEICGGQAGEINEVVNEDFLPRLSKIQLRREKLDALLGHHIETDTITDIFNRLGFNVQYENDIWTVTSTSWRFDIEIEEDLIEEVARIYGYNSIPNHAPLAHLRMREHKEVDLDLNRIKTALVDADYQEAITYSFVDPKIQGLLHPNQEALELPNPISVEMSAMRVSLLSGLLGAVLYNQNRQQNRVRLFETGLRFIPDTEAEFGVRQEFVLSAVISGSVNNESWNTKSEAVDFFDLKGDLESLLSLTGIGKKVRFVAKMYDALHPGQSAAIELDGKEIGFIGTIHPSISQKLGLNGKVVVFEILWNAIANRTVVQAKEVSKFPANRRDLALVVSDEIAAGDVIEVCKQVGGEKLIQVNLFDVYKGIGVPSGAKSLAISLIIQDNEKTLEDDEINKVVSAILDEVKQRFNAELRE</sequence>
<feature type="binding site" evidence="15">
    <location>
        <position position="460"/>
    </location>
    <ligand>
        <name>Mg(2+)</name>
        <dbReference type="ChEBI" id="CHEBI:18420"/>
        <note>shared with alpha subunit</note>
    </ligand>
</feature>
<dbReference type="PROSITE" id="PS50886">
    <property type="entry name" value="TRBD"/>
    <property type="match status" value="1"/>
</dbReference>
<organism evidence="20 21">
    <name type="scientific">Rodentibacter genomosp. 1</name>
    <dbReference type="NCBI Taxonomy" id="1908264"/>
    <lineage>
        <taxon>Bacteria</taxon>
        <taxon>Pseudomonadati</taxon>
        <taxon>Pseudomonadota</taxon>
        <taxon>Gammaproteobacteria</taxon>
        <taxon>Pasteurellales</taxon>
        <taxon>Pasteurellaceae</taxon>
        <taxon>Rodentibacter</taxon>
    </lineage>
</organism>
<dbReference type="GO" id="GO:0004826">
    <property type="term" value="F:phenylalanine-tRNA ligase activity"/>
    <property type="evidence" value="ECO:0007669"/>
    <property type="project" value="UniProtKB-UniRule"/>
</dbReference>
<dbReference type="FunFam" id="3.50.40.10:FF:000001">
    <property type="entry name" value="Phenylalanine--tRNA ligase beta subunit"/>
    <property type="match status" value="1"/>
</dbReference>
<dbReference type="SMART" id="SM00896">
    <property type="entry name" value="FDX-ACB"/>
    <property type="match status" value="1"/>
</dbReference>
<comment type="subunit">
    <text evidence="3 15">Tetramer of two alpha and two beta subunits.</text>
</comment>
<keyword evidence="13 15" id="KW-0030">Aminoacyl-tRNA synthetase</keyword>
<dbReference type="NCBIfam" id="NF045760">
    <property type="entry name" value="YtpR"/>
    <property type="match status" value="1"/>
</dbReference>
<dbReference type="HAMAP" id="MF_00283">
    <property type="entry name" value="Phe_tRNA_synth_beta1"/>
    <property type="match status" value="1"/>
</dbReference>
<dbReference type="GO" id="GO:0005524">
    <property type="term" value="F:ATP binding"/>
    <property type="evidence" value="ECO:0007669"/>
    <property type="project" value="UniProtKB-UniRule"/>
</dbReference>
<comment type="catalytic activity">
    <reaction evidence="14 15">
        <text>tRNA(Phe) + L-phenylalanine + ATP = L-phenylalanyl-tRNA(Phe) + AMP + diphosphate + H(+)</text>
        <dbReference type="Rhea" id="RHEA:19413"/>
        <dbReference type="Rhea" id="RHEA-COMP:9668"/>
        <dbReference type="Rhea" id="RHEA-COMP:9699"/>
        <dbReference type="ChEBI" id="CHEBI:15378"/>
        <dbReference type="ChEBI" id="CHEBI:30616"/>
        <dbReference type="ChEBI" id="CHEBI:33019"/>
        <dbReference type="ChEBI" id="CHEBI:58095"/>
        <dbReference type="ChEBI" id="CHEBI:78442"/>
        <dbReference type="ChEBI" id="CHEBI:78531"/>
        <dbReference type="ChEBI" id="CHEBI:456215"/>
        <dbReference type="EC" id="6.1.1.20"/>
    </reaction>
</comment>
<dbReference type="Gene3D" id="3.30.70.380">
    <property type="entry name" value="Ferrodoxin-fold anticodon-binding domain"/>
    <property type="match status" value="1"/>
</dbReference>
<dbReference type="SUPFAM" id="SSF56037">
    <property type="entry name" value="PheT/TilS domain"/>
    <property type="match status" value="1"/>
</dbReference>
<dbReference type="InterPro" id="IPR033714">
    <property type="entry name" value="tRNA_bind_bactPheRS"/>
</dbReference>
<evidence type="ECO:0000256" key="3">
    <source>
        <dbReference type="ARBA" id="ARBA00011209"/>
    </source>
</evidence>
<dbReference type="InterPro" id="IPR020825">
    <property type="entry name" value="Phe-tRNA_synthase-like_B3/B4"/>
</dbReference>
<dbReference type="GO" id="GO:0009328">
    <property type="term" value="C:phenylalanine-tRNA ligase complex"/>
    <property type="evidence" value="ECO:0007669"/>
    <property type="project" value="TreeGrafter"/>
</dbReference>
<keyword evidence="9 15" id="KW-0067">ATP-binding</keyword>
<dbReference type="InterPro" id="IPR036690">
    <property type="entry name" value="Fdx_antiC-bd_sf"/>
</dbReference>
<dbReference type="Gene3D" id="3.30.930.10">
    <property type="entry name" value="Bira Bifunctional Protein, Domain 2"/>
    <property type="match status" value="1"/>
</dbReference>
<dbReference type="PANTHER" id="PTHR10947">
    <property type="entry name" value="PHENYLALANYL-TRNA SYNTHETASE BETA CHAIN AND LEUCINE-RICH REPEAT-CONTAINING PROTEIN 47"/>
    <property type="match status" value="1"/>
</dbReference>
<evidence type="ECO:0000313" key="21">
    <source>
        <dbReference type="Proteomes" id="UP000188481"/>
    </source>
</evidence>
<evidence type="ECO:0000256" key="5">
    <source>
        <dbReference type="ARBA" id="ARBA00022555"/>
    </source>
</evidence>
<dbReference type="SUPFAM" id="SSF54991">
    <property type="entry name" value="Anticodon-binding domain of PheRS"/>
    <property type="match status" value="1"/>
</dbReference>
<keyword evidence="11 16" id="KW-0694">RNA-binding</keyword>
<evidence type="ECO:0000256" key="4">
    <source>
        <dbReference type="ARBA" id="ARBA00022490"/>
    </source>
</evidence>
<proteinExistence type="inferred from homology"/>
<gene>
    <name evidence="15" type="primary">pheT</name>
    <name evidence="20" type="ORF">BKK54_01200</name>
</gene>
<feature type="domain" description="B5" evidence="19">
    <location>
        <begin position="401"/>
        <end position="476"/>
    </location>
</feature>
<keyword evidence="12 15" id="KW-0648">Protein biosynthesis</keyword>
<dbReference type="FunFam" id="2.40.50.140:FF:000045">
    <property type="entry name" value="Phenylalanine--tRNA ligase beta subunit"/>
    <property type="match status" value="1"/>
</dbReference>
<evidence type="ECO:0000256" key="8">
    <source>
        <dbReference type="ARBA" id="ARBA00022741"/>
    </source>
</evidence>
<dbReference type="RefSeq" id="WP_077540719.1">
    <property type="nucleotide sequence ID" value="NZ_MLHN01000002.1"/>
</dbReference>
<evidence type="ECO:0000256" key="16">
    <source>
        <dbReference type="PROSITE-ProRule" id="PRU00209"/>
    </source>
</evidence>
<feature type="binding site" evidence="15">
    <location>
        <position position="454"/>
    </location>
    <ligand>
        <name>Mg(2+)</name>
        <dbReference type="ChEBI" id="CHEBI:18420"/>
        <note>shared with alpha subunit</note>
    </ligand>
</feature>
<keyword evidence="6 15" id="KW-0436">Ligase</keyword>
<dbReference type="NCBIfam" id="TIGR00472">
    <property type="entry name" value="pheT_bact"/>
    <property type="match status" value="1"/>
</dbReference>
<keyword evidence="4 15" id="KW-0963">Cytoplasm</keyword>
<evidence type="ECO:0000256" key="14">
    <source>
        <dbReference type="ARBA" id="ARBA00049255"/>
    </source>
</evidence>
<keyword evidence="8 15" id="KW-0547">Nucleotide-binding</keyword>
<keyword evidence="7 15" id="KW-0479">Metal-binding</keyword>
<accession>A0A1V3J969</accession>
<evidence type="ECO:0000256" key="11">
    <source>
        <dbReference type="ARBA" id="ARBA00022884"/>
    </source>
</evidence>
<feature type="binding site" evidence="15">
    <location>
        <position position="463"/>
    </location>
    <ligand>
        <name>Mg(2+)</name>
        <dbReference type="ChEBI" id="CHEBI:18420"/>
        <note>shared with alpha subunit</note>
    </ligand>
</feature>
<dbReference type="InterPro" id="IPR041616">
    <property type="entry name" value="PheRS_beta_core"/>
</dbReference>
<evidence type="ECO:0000256" key="7">
    <source>
        <dbReference type="ARBA" id="ARBA00022723"/>
    </source>
</evidence>
<dbReference type="GO" id="GO:0000287">
    <property type="term" value="F:magnesium ion binding"/>
    <property type="evidence" value="ECO:0007669"/>
    <property type="project" value="UniProtKB-UniRule"/>
</dbReference>
<comment type="cofactor">
    <cofactor evidence="15">
        <name>Mg(2+)</name>
        <dbReference type="ChEBI" id="CHEBI:18420"/>
    </cofactor>
    <text evidence="15">Binds 2 magnesium ions per tetramer.</text>
</comment>
<dbReference type="EC" id="6.1.1.20" evidence="15"/>
<dbReference type="InterPro" id="IPR009061">
    <property type="entry name" value="DNA-bd_dom_put_sf"/>
</dbReference>
<feature type="binding site" evidence="15">
    <location>
        <position position="464"/>
    </location>
    <ligand>
        <name>Mg(2+)</name>
        <dbReference type="ChEBI" id="CHEBI:18420"/>
        <note>shared with alpha subunit</note>
    </ligand>
</feature>
<feature type="domain" description="TRNA-binding" evidence="17">
    <location>
        <begin position="39"/>
        <end position="148"/>
    </location>
</feature>
<comment type="similarity">
    <text evidence="2 15">Belongs to the phenylalanyl-tRNA synthetase beta subunit family. Type 1 subfamily.</text>
</comment>
<dbReference type="FunFam" id="3.30.930.10:FF:000022">
    <property type="entry name" value="Phenylalanine--tRNA ligase beta subunit"/>
    <property type="match status" value="1"/>
</dbReference>
<dbReference type="GO" id="GO:0006432">
    <property type="term" value="P:phenylalanyl-tRNA aminoacylation"/>
    <property type="evidence" value="ECO:0007669"/>
    <property type="project" value="UniProtKB-UniRule"/>
</dbReference>
<dbReference type="InterPro" id="IPR005121">
    <property type="entry name" value="Fdx_antiC-bd"/>
</dbReference>
<dbReference type="Pfam" id="PF01588">
    <property type="entry name" value="tRNA_bind"/>
    <property type="match status" value="1"/>
</dbReference>
<comment type="caution">
    <text evidence="20">The sequence shown here is derived from an EMBL/GenBank/DDBJ whole genome shotgun (WGS) entry which is preliminary data.</text>
</comment>
<dbReference type="GO" id="GO:0000049">
    <property type="term" value="F:tRNA binding"/>
    <property type="evidence" value="ECO:0007669"/>
    <property type="project" value="UniProtKB-UniRule"/>
</dbReference>
<dbReference type="Gene3D" id="3.30.56.10">
    <property type="match status" value="2"/>
</dbReference>
<evidence type="ECO:0000256" key="12">
    <source>
        <dbReference type="ARBA" id="ARBA00022917"/>
    </source>
</evidence>
<dbReference type="SMART" id="SM00873">
    <property type="entry name" value="B3_4"/>
    <property type="match status" value="1"/>
</dbReference>
<dbReference type="InterPro" id="IPR005147">
    <property type="entry name" value="tRNA_synthase_B5-dom"/>
</dbReference>
<comment type="subcellular location">
    <subcellularLocation>
        <location evidence="1 15">Cytoplasm</location>
    </subcellularLocation>
</comment>
<dbReference type="SUPFAM" id="SSF46955">
    <property type="entry name" value="Putative DNA-binding domain"/>
    <property type="match status" value="1"/>
</dbReference>
<dbReference type="SMART" id="SM00874">
    <property type="entry name" value="B5"/>
    <property type="match status" value="1"/>
</dbReference>
<evidence type="ECO:0000256" key="13">
    <source>
        <dbReference type="ARBA" id="ARBA00023146"/>
    </source>
</evidence>
<dbReference type="FunFam" id="3.30.56.10:FF:000002">
    <property type="entry name" value="Phenylalanine--tRNA ligase beta subunit"/>
    <property type="match status" value="1"/>
</dbReference>
<dbReference type="InterPro" id="IPR012340">
    <property type="entry name" value="NA-bd_OB-fold"/>
</dbReference>
<evidence type="ECO:0000256" key="10">
    <source>
        <dbReference type="ARBA" id="ARBA00022842"/>
    </source>
</evidence>
<dbReference type="CDD" id="cd02796">
    <property type="entry name" value="tRNA_bind_bactPheRS"/>
    <property type="match status" value="1"/>
</dbReference>
<dbReference type="InterPro" id="IPR002547">
    <property type="entry name" value="tRNA-bd_dom"/>
</dbReference>
<dbReference type="SUPFAM" id="SSF55681">
    <property type="entry name" value="Class II aaRS and biotin synthetases"/>
    <property type="match status" value="1"/>
</dbReference>
<dbReference type="PANTHER" id="PTHR10947:SF0">
    <property type="entry name" value="PHENYLALANINE--TRNA LIGASE BETA SUBUNIT"/>
    <property type="match status" value="1"/>
</dbReference>
<protein>
    <recommendedName>
        <fullName evidence="15">Phenylalanine--tRNA ligase beta subunit</fullName>
        <ecNumber evidence="15">6.1.1.20</ecNumber>
    </recommendedName>
    <alternativeName>
        <fullName evidence="15">Phenylalanyl-tRNA synthetase beta subunit</fullName>
        <shortName evidence="15">PheRS</shortName>
    </alternativeName>
</protein>
<dbReference type="CDD" id="cd00769">
    <property type="entry name" value="PheRS_beta_core"/>
    <property type="match status" value="1"/>
</dbReference>
<reference evidence="20 21" key="1">
    <citation type="submission" date="2016-10" db="EMBL/GenBank/DDBJ databases">
        <title>Rodentibacter gen. nov. and new species.</title>
        <authorList>
            <person name="Christensen H."/>
        </authorList>
    </citation>
    <scope>NUCLEOTIDE SEQUENCE [LARGE SCALE GENOMIC DNA]</scope>
    <source>
        <strain evidence="21">ppn416</strain>
    </source>
</reference>